<evidence type="ECO:0000313" key="1">
    <source>
        <dbReference type="EnsemblPlants" id="EMT23928"/>
    </source>
</evidence>
<dbReference type="AlphaFoldDB" id="M8BQ42"/>
<sequence>MGKQPYLVIRTAGWIGGMHGRLESRCVNYTLYDKMIMVVGIRRWKMEISSATTKYGGARRTCDCTGMRITYEGWGSCFSAAGRRGFTRPHGDDSWNHVTRTTPEMNT</sequence>
<proteinExistence type="predicted"/>
<protein>
    <submittedName>
        <fullName evidence="1">Uncharacterized protein</fullName>
    </submittedName>
</protein>
<dbReference type="EnsemblPlants" id="EMT23928">
    <property type="protein sequence ID" value="EMT23928"/>
    <property type="gene ID" value="F775_08164"/>
</dbReference>
<name>M8BQ42_AEGTA</name>
<organism evidence="1">
    <name type="scientific">Aegilops tauschii</name>
    <name type="common">Tausch's goatgrass</name>
    <name type="synonym">Aegilops squarrosa</name>
    <dbReference type="NCBI Taxonomy" id="37682"/>
    <lineage>
        <taxon>Eukaryota</taxon>
        <taxon>Viridiplantae</taxon>
        <taxon>Streptophyta</taxon>
        <taxon>Embryophyta</taxon>
        <taxon>Tracheophyta</taxon>
        <taxon>Spermatophyta</taxon>
        <taxon>Magnoliopsida</taxon>
        <taxon>Liliopsida</taxon>
        <taxon>Poales</taxon>
        <taxon>Poaceae</taxon>
        <taxon>BOP clade</taxon>
        <taxon>Pooideae</taxon>
        <taxon>Triticodae</taxon>
        <taxon>Triticeae</taxon>
        <taxon>Triticinae</taxon>
        <taxon>Aegilops</taxon>
    </lineage>
</organism>
<accession>M8BQ42</accession>
<reference evidence="1" key="1">
    <citation type="submission" date="2015-06" db="UniProtKB">
        <authorList>
            <consortium name="EnsemblPlants"/>
        </authorList>
    </citation>
    <scope>IDENTIFICATION</scope>
</reference>